<sequence length="159" mass="17866">MEAIWTSVVAVGGTLLGAVVTQLFQRHASRRGESFARSEALRQERMATFSAFAAAAEEYRHGQADRWYRMRQDPDGQDFVRARDEAHRLRTATRQAGYRIRLLTDDPEVILAAERAYACTRDVSTARDQAGRDALDTRAREAIETFVARASPLIHRTGA</sequence>
<dbReference type="EMBL" id="LGUI01000002">
    <property type="protein sequence ID" value="PNE34588.1"/>
    <property type="molecule type" value="Genomic_DNA"/>
</dbReference>
<accession>A0A2N8P0P7</accession>
<organism evidence="3 4">
    <name type="scientific">Streptomyces eurocidicus</name>
    <name type="common">Streptoverticillium eurocidicus</name>
    <dbReference type="NCBI Taxonomy" id="66423"/>
    <lineage>
        <taxon>Bacteria</taxon>
        <taxon>Bacillati</taxon>
        <taxon>Actinomycetota</taxon>
        <taxon>Actinomycetes</taxon>
        <taxon>Kitasatosporales</taxon>
        <taxon>Streptomycetaceae</taxon>
        <taxon>Streptomyces</taxon>
    </lineage>
</organism>
<gene>
    <name evidence="3" type="ORF">AF335_08525</name>
    <name evidence="2" type="ORF">FHS36_005542</name>
</gene>
<reference evidence="3" key="2">
    <citation type="submission" date="2015-07" db="EMBL/GenBank/DDBJ databases">
        <authorList>
            <person name="Noorani M."/>
        </authorList>
    </citation>
    <scope>NUCLEOTIDE SEQUENCE [LARGE SCALE GENOMIC DNA]</scope>
    <source>
        <strain evidence="3">ATCC 27428</strain>
    </source>
</reference>
<reference evidence="4" key="1">
    <citation type="submission" date="2015-07" db="EMBL/GenBank/DDBJ databases">
        <authorList>
            <person name="Graham D.E."/>
            <person name="Giannone R.J."/>
            <person name="Gulvik C.A."/>
            <person name="Hettich R.L."/>
            <person name="Klingeman D.M."/>
            <person name="Mahan K.M."/>
            <person name="Parry R.J."/>
            <person name="Spain J.C."/>
        </authorList>
    </citation>
    <scope>NUCLEOTIDE SEQUENCE [LARGE SCALE GENOMIC DNA]</scope>
    <source>
        <strain evidence="4">ATCC 27428</strain>
    </source>
</reference>
<keyword evidence="4" id="KW-1185">Reference proteome</keyword>
<proteinExistence type="predicted"/>
<evidence type="ECO:0000256" key="1">
    <source>
        <dbReference type="SAM" id="Phobius"/>
    </source>
</evidence>
<comment type="caution">
    <text evidence="3">The sequence shown here is derived from an EMBL/GenBank/DDBJ whole genome shotgun (WGS) entry which is preliminary data.</text>
</comment>
<dbReference type="OrthoDB" id="4557493at2"/>
<dbReference type="RefSeq" id="WP_102917670.1">
    <property type="nucleotide sequence ID" value="NZ_JACHJF010000023.1"/>
</dbReference>
<protein>
    <submittedName>
        <fullName evidence="3">Uncharacterized protein</fullName>
    </submittedName>
</protein>
<evidence type="ECO:0000313" key="2">
    <source>
        <dbReference type="EMBL" id="MBB5122071.1"/>
    </source>
</evidence>
<keyword evidence="1" id="KW-0472">Membrane</keyword>
<dbReference type="EMBL" id="JACHJF010000023">
    <property type="protein sequence ID" value="MBB5122071.1"/>
    <property type="molecule type" value="Genomic_DNA"/>
</dbReference>
<feature type="transmembrane region" description="Helical" evidence="1">
    <location>
        <begin position="6"/>
        <end position="24"/>
    </location>
</feature>
<dbReference type="Proteomes" id="UP000528608">
    <property type="component" value="Unassembled WGS sequence"/>
</dbReference>
<evidence type="ECO:0000313" key="5">
    <source>
        <dbReference type="Proteomes" id="UP000528608"/>
    </source>
</evidence>
<evidence type="ECO:0000313" key="4">
    <source>
        <dbReference type="Proteomes" id="UP000235945"/>
    </source>
</evidence>
<keyword evidence="1" id="KW-1133">Transmembrane helix</keyword>
<dbReference type="AlphaFoldDB" id="A0A2N8P0P7"/>
<dbReference type="Proteomes" id="UP000235945">
    <property type="component" value="Unassembled WGS sequence"/>
</dbReference>
<keyword evidence="1" id="KW-0812">Transmembrane</keyword>
<reference evidence="2 5" key="3">
    <citation type="submission" date="2020-08" db="EMBL/GenBank/DDBJ databases">
        <title>Genomic Encyclopedia of Type Strains, Phase III (KMG-III): the genomes of soil and plant-associated and newly described type strains.</title>
        <authorList>
            <person name="Whitman W."/>
        </authorList>
    </citation>
    <scope>NUCLEOTIDE SEQUENCE [LARGE SCALE GENOMIC DNA]</scope>
    <source>
        <strain evidence="2 5">CECT 3259</strain>
    </source>
</reference>
<name>A0A2N8P0P7_STREU</name>
<evidence type="ECO:0000313" key="3">
    <source>
        <dbReference type="EMBL" id="PNE34588.1"/>
    </source>
</evidence>